<evidence type="ECO:0000313" key="2">
    <source>
        <dbReference type="Proteomes" id="UP000309997"/>
    </source>
</evidence>
<dbReference type="Proteomes" id="UP000309997">
    <property type="component" value="Unassembled WGS sequence"/>
</dbReference>
<reference evidence="1 2" key="1">
    <citation type="journal article" date="2024" name="Plant Biotechnol. J.">
        <title>Genome and CRISPR/Cas9 system of a widespread forest tree (Populus alba) in the world.</title>
        <authorList>
            <person name="Liu Y.J."/>
            <person name="Jiang P.F."/>
            <person name="Han X.M."/>
            <person name="Li X.Y."/>
            <person name="Wang H.M."/>
            <person name="Wang Y.J."/>
            <person name="Wang X.X."/>
            <person name="Zeng Q.Y."/>
        </authorList>
    </citation>
    <scope>NUCLEOTIDE SEQUENCE [LARGE SCALE GENOMIC DNA]</scope>
    <source>
        <strain evidence="2">cv. PAL-ZL1</strain>
    </source>
</reference>
<accession>A0ACC4AVN6</accession>
<sequence length="103" mass="11839">MSTVGQDVKKVWPRRPPEVSTVFFLSGKLLCSAPSCSSIPWQLNHLDDKDCLAEDSRSTCKNRRFLYSQHKGKNGTIFWWIDVIWLHVTSDSAEHSLEDLKMT</sequence>
<evidence type="ECO:0000313" key="1">
    <source>
        <dbReference type="EMBL" id="KAL3570260.1"/>
    </source>
</evidence>
<keyword evidence="2" id="KW-1185">Reference proteome</keyword>
<comment type="caution">
    <text evidence="1">The sequence shown here is derived from an EMBL/GenBank/DDBJ whole genome shotgun (WGS) entry which is preliminary data.</text>
</comment>
<proteinExistence type="predicted"/>
<name>A0ACC4AVN6_POPAL</name>
<organism evidence="1 2">
    <name type="scientific">Populus alba</name>
    <name type="common">White poplar</name>
    <dbReference type="NCBI Taxonomy" id="43335"/>
    <lineage>
        <taxon>Eukaryota</taxon>
        <taxon>Viridiplantae</taxon>
        <taxon>Streptophyta</taxon>
        <taxon>Embryophyta</taxon>
        <taxon>Tracheophyta</taxon>
        <taxon>Spermatophyta</taxon>
        <taxon>Magnoliopsida</taxon>
        <taxon>eudicotyledons</taxon>
        <taxon>Gunneridae</taxon>
        <taxon>Pentapetalae</taxon>
        <taxon>rosids</taxon>
        <taxon>fabids</taxon>
        <taxon>Malpighiales</taxon>
        <taxon>Salicaceae</taxon>
        <taxon>Saliceae</taxon>
        <taxon>Populus</taxon>
    </lineage>
</organism>
<protein>
    <submittedName>
        <fullName evidence="1">Uncharacterized protein</fullName>
    </submittedName>
</protein>
<gene>
    <name evidence="1" type="ORF">D5086_027509</name>
</gene>
<dbReference type="EMBL" id="RCHU02000015">
    <property type="protein sequence ID" value="KAL3570260.1"/>
    <property type="molecule type" value="Genomic_DNA"/>
</dbReference>